<evidence type="ECO:0000256" key="1">
    <source>
        <dbReference type="ARBA" id="ARBA00022614"/>
    </source>
</evidence>
<evidence type="ECO:0000256" key="2">
    <source>
        <dbReference type="ARBA" id="ARBA00022737"/>
    </source>
</evidence>
<proteinExistence type="predicted"/>
<keyword evidence="1" id="KW-0433">Leucine-rich repeat</keyword>
<sequence>MVNAMSCQPVIDRGSVATMVFRLAASLLVLLTINGCQQYDVSFNERVVYSPRPLLDDFTVDDPGLRRCLERAINDRKISSVGELQRLECQGAGIRDITGLGRFSSLSHVDLSDNAISGVEELGVMLELRTLILENNRIEDATRLYNLPVLAVLNLRGNPGLRCPAPEQLQQLEKVTLPRHCQ</sequence>
<reference evidence="4" key="1">
    <citation type="submission" date="2017-11" db="EMBL/GenBank/DDBJ databases">
        <title>The draft genome sequence of Chromatocurvus sp. F02.</title>
        <authorList>
            <person name="Du Z.-J."/>
            <person name="Chang Y.-Q."/>
        </authorList>
    </citation>
    <scope>NUCLEOTIDE SEQUENCE [LARGE SCALE GENOMIC DNA]</scope>
    <source>
        <strain evidence="4">F02</strain>
    </source>
</reference>
<comment type="caution">
    <text evidence="3">The sequence shown here is derived from an EMBL/GenBank/DDBJ whole genome shotgun (WGS) entry which is preliminary data.</text>
</comment>
<organism evidence="3 4">
    <name type="scientific">Kineobactrum sediminis</name>
    <dbReference type="NCBI Taxonomy" id="1905677"/>
    <lineage>
        <taxon>Bacteria</taxon>
        <taxon>Pseudomonadati</taxon>
        <taxon>Pseudomonadota</taxon>
        <taxon>Gammaproteobacteria</taxon>
        <taxon>Cellvibrionales</taxon>
        <taxon>Halieaceae</taxon>
        <taxon>Kineobactrum</taxon>
    </lineage>
</organism>
<dbReference type="PROSITE" id="PS51450">
    <property type="entry name" value="LRR"/>
    <property type="match status" value="1"/>
</dbReference>
<dbReference type="InterPro" id="IPR032675">
    <property type="entry name" value="LRR_dom_sf"/>
</dbReference>
<gene>
    <name evidence="3" type="ORF">CWI75_06080</name>
</gene>
<dbReference type="AlphaFoldDB" id="A0A2N5Y3N4"/>
<keyword evidence="4" id="KW-1185">Reference proteome</keyword>
<evidence type="ECO:0008006" key="5">
    <source>
        <dbReference type="Google" id="ProtNLM"/>
    </source>
</evidence>
<dbReference type="Gene3D" id="3.80.10.10">
    <property type="entry name" value="Ribonuclease Inhibitor"/>
    <property type="match status" value="1"/>
</dbReference>
<keyword evidence="2" id="KW-0677">Repeat</keyword>
<dbReference type="EMBL" id="PKLZ01000003">
    <property type="protein sequence ID" value="PLW82996.1"/>
    <property type="molecule type" value="Genomic_DNA"/>
</dbReference>
<dbReference type="Proteomes" id="UP000234845">
    <property type="component" value="Unassembled WGS sequence"/>
</dbReference>
<dbReference type="InterPro" id="IPR050836">
    <property type="entry name" value="SDS22/Internalin_LRR"/>
</dbReference>
<dbReference type="PANTHER" id="PTHR46652:SF3">
    <property type="entry name" value="LEUCINE-RICH REPEAT-CONTAINING PROTEIN 9"/>
    <property type="match status" value="1"/>
</dbReference>
<accession>A0A2N5Y3N4</accession>
<name>A0A2N5Y3N4_9GAMM</name>
<dbReference type="SUPFAM" id="SSF52058">
    <property type="entry name" value="L domain-like"/>
    <property type="match status" value="1"/>
</dbReference>
<dbReference type="InterPro" id="IPR001611">
    <property type="entry name" value="Leu-rich_rpt"/>
</dbReference>
<protein>
    <recommendedName>
        <fullName evidence="5">Leucine-rich repeat domain-containing protein</fullName>
    </recommendedName>
</protein>
<evidence type="ECO:0000313" key="3">
    <source>
        <dbReference type="EMBL" id="PLW82996.1"/>
    </source>
</evidence>
<evidence type="ECO:0000313" key="4">
    <source>
        <dbReference type="Proteomes" id="UP000234845"/>
    </source>
</evidence>
<dbReference type="PANTHER" id="PTHR46652">
    <property type="entry name" value="LEUCINE-RICH REPEAT AND IQ DOMAIN-CONTAINING PROTEIN 1-RELATED"/>
    <property type="match status" value="1"/>
</dbReference>